<dbReference type="RefSeq" id="XP_012912395.1">
    <property type="nucleotide sequence ID" value="XM_013056941.2"/>
</dbReference>
<keyword evidence="2 5" id="KW-0479">Metal-binding</keyword>
<dbReference type="AlphaFoldDB" id="A0A8U0TD84"/>
<comment type="similarity">
    <text evidence="1 5">Belongs to the alpha-carbonic anhydrase family.</text>
</comment>
<dbReference type="PANTHER" id="PTHR18952">
    <property type="entry name" value="CARBONIC ANHYDRASE"/>
    <property type="match status" value="1"/>
</dbReference>
<feature type="region of interest" description="Disordered" evidence="6">
    <location>
        <begin position="294"/>
        <end position="318"/>
    </location>
</feature>
<dbReference type="Gene3D" id="3.10.200.10">
    <property type="entry name" value="Alpha carbonic anhydrase"/>
    <property type="match status" value="1"/>
</dbReference>
<dbReference type="GeneID" id="101673951"/>
<comment type="cofactor">
    <cofactor evidence="5">
        <name>Zn(2+)</name>
        <dbReference type="ChEBI" id="CHEBI:29105"/>
    </cofactor>
</comment>
<dbReference type="EC" id="4.2.1.1" evidence="5"/>
<dbReference type="GO" id="GO:0004089">
    <property type="term" value="F:carbonate dehydratase activity"/>
    <property type="evidence" value="ECO:0007669"/>
    <property type="project" value="UniProtKB-UniRule"/>
</dbReference>
<feature type="region of interest" description="Disordered" evidence="6">
    <location>
        <begin position="1"/>
        <end position="25"/>
    </location>
</feature>
<dbReference type="InterPro" id="IPR023561">
    <property type="entry name" value="Carbonic_anhydrase_a-class"/>
</dbReference>
<dbReference type="InterPro" id="IPR018338">
    <property type="entry name" value="Carbonic_anhydrase_a-class_CS"/>
</dbReference>
<dbReference type="SMART" id="SM01057">
    <property type="entry name" value="Carb_anhydrase"/>
    <property type="match status" value="1"/>
</dbReference>
<evidence type="ECO:0000256" key="1">
    <source>
        <dbReference type="ARBA" id="ARBA00010718"/>
    </source>
</evidence>
<dbReference type="Proteomes" id="UP000000715">
    <property type="component" value="Unplaced"/>
</dbReference>
<evidence type="ECO:0000256" key="4">
    <source>
        <dbReference type="ARBA" id="ARBA00048348"/>
    </source>
</evidence>
<feature type="domain" description="Alpha-carbonic anhydrase" evidence="7">
    <location>
        <begin position="12"/>
        <end position="306"/>
    </location>
</feature>
<protein>
    <recommendedName>
        <fullName evidence="5">Carbonic anhydrase</fullName>
        <ecNumber evidence="5">4.2.1.1</ecNumber>
    </recommendedName>
</protein>
<dbReference type="OrthoDB" id="9672558at2759"/>
<evidence type="ECO:0000256" key="3">
    <source>
        <dbReference type="ARBA" id="ARBA00022833"/>
    </source>
</evidence>
<evidence type="ECO:0000256" key="2">
    <source>
        <dbReference type="ARBA" id="ARBA00022723"/>
    </source>
</evidence>
<sequence>MLLPGSLRTEEPERRLAPPLEGPGLCARRHPAVPCQHPLEGQRLRPAAAAPQGVVRRGQLPARLEHRLLLPGGIRRLGRGIRTPTPQPRTPGACVTLTQLATGERPPPDIWAAPRGSLSGTGAGICGGPLENHYRLKQFHFHWGATDERGSEHTVDGRVYPAELHLVHWNSVKYRNYTDAVVGENGVAVIGVFVKLGARHEELQKLVRVLPEIKLKGARAAVGPFQPSCLLPACRDYWTYPGSLTTPPLSESVTWIVQKRPIEVAQDQLAAFRTLLSSALGEEERSMVDNYRPLQPLMNRKRDGNPHASSRPPDSWMS</sequence>
<evidence type="ECO:0000313" key="9">
    <source>
        <dbReference type="RefSeq" id="XP_012912395.1"/>
    </source>
</evidence>
<keyword evidence="3 5" id="KW-0862">Zinc</keyword>
<dbReference type="SUPFAM" id="SSF51069">
    <property type="entry name" value="Carbonic anhydrase"/>
    <property type="match status" value="1"/>
</dbReference>
<dbReference type="CTD" id="763"/>
<dbReference type="InterPro" id="IPR036398">
    <property type="entry name" value="CA_dom_sf"/>
</dbReference>
<dbReference type="Pfam" id="PF00194">
    <property type="entry name" value="Carb_anhydrase"/>
    <property type="match status" value="1"/>
</dbReference>
<dbReference type="GO" id="GO:0005739">
    <property type="term" value="C:mitochondrion"/>
    <property type="evidence" value="ECO:0007669"/>
    <property type="project" value="TreeGrafter"/>
</dbReference>
<dbReference type="InterPro" id="IPR001148">
    <property type="entry name" value="CA_dom"/>
</dbReference>
<evidence type="ECO:0000259" key="7">
    <source>
        <dbReference type="PROSITE" id="PS51144"/>
    </source>
</evidence>
<accession>A0A8U0TD84</accession>
<gene>
    <name evidence="9" type="primary">CA5A</name>
</gene>
<dbReference type="PROSITE" id="PS51144">
    <property type="entry name" value="ALPHA_CA_2"/>
    <property type="match status" value="1"/>
</dbReference>
<dbReference type="GO" id="GO:0008270">
    <property type="term" value="F:zinc ion binding"/>
    <property type="evidence" value="ECO:0007669"/>
    <property type="project" value="UniProtKB-UniRule"/>
</dbReference>
<evidence type="ECO:0000256" key="5">
    <source>
        <dbReference type="RuleBase" id="RU367011"/>
    </source>
</evidence>
<comment type="function">
    <text evidence="5">Reversible hydration of carbon dioxide.</text>
</comment>
<dbReference type="PANTHER" id="PTHR18952:SF89">
    <property type="entry name" value="CARBONIC ANHYDRASE 5A, MITOCHONDRIAL"/>
    <property type="match status" value="1"/>
</dbReference>
<dbReference type="PROSITE" id="PS00162">
    <property type="entry name" value="ALPHA_CA_1"/>
    <property type="match status" value="1"/>
</dbReference>
<keyword evidence="8" id="KW-1185">Reference proteome</keyword>
<comment type="catalytic activity">
    <reaction evidence="4 5">
        <text>hydrogencarbonate + H(+) = CO2 + H2O</text>
        <dbReference type="Rhea" id="RHEA:10748"/>
        <dbReference type="ChEBI" id="CHEBI:15377"/>
        <dbReference type="ChEBI" id="CHEBI:15378"/>
        <dbReference type="ChEBI" id="CHEBI:16526"/>
        <dbReference type="ChEBI" id="CHEBI:17544"/>
        <dbReference type="EC" id="4.2.1.1"/>
    </reaction>
</comment>
<reference evidence="9" key="1">
    <citation type="submission" date="2025-08" db="UniProtKB">
        <authorList>
            <consortium name="RefSeq"/>
        </authorList>
    </citation>
    <scope>IDENTIFICATION</scope>
    <source>
        <tissue evidence="9">Brain</tissue>
    </source>
</reference>
<evidence type="ECO:0000256" key="6">
    <source>
        <dbReference type="SAM" id="MobiDB-lite"/>
    </source>
</evidence>
<organism evidence="8 9">
    <name type="scientific">Mustela putorius furo</name>
    <name type="common">European domestic ferret</name>
    <name type="synonym">Mustela furo</name>
    <dbReference type="NCBI Taxonomy" id="9669"/>
    <lineage>
        <taxon>Eukaryota</taxon>
        <taxon>Metazoa</taxon>
        <taxon>Chordata</taxon>
        <taxon>Craniata</taxon>
        <taxon>Vertebrata</taxon>
        <taxon>Euteleostomi</taxon>
        <taxon>Mammalia</taxon>
        <taxon>Eutheria</taxon>
        <taxon>Laurasiatheria</taxon>
        <taxon>Carnivora</taxon>
        <taxon>Caniformia</taxon>
        <taxon>Musteloidea</taxon>
        <taxon>Mustelidae</taxon>
        <taxon>Mustelinae</taxon>
        <taxon>Mustela</taxon>
    </lineage>
</organism>
<proteinExistence type="inferred from homology"/>
<name>A0A8U0TD84_MUSPF</name>
<keyword evidence="5" id="KW-0456">Lyase</keyword>
<evidence type="ECO:0000313" key="8">
    <source>
        <dbReference type="Proteomes" id="UP000000715"/>
    </source>
</evidence>